<dbReference type="AlphaFoldDB" id="A0A0E9QDX8"/>
<proteinExistence type="predicted"/>
<organism evidence="1">
    <name type="scientific">Anguilla anguilla</name>
    <name type="common">European freshwater eel</name>
    <name type="synonym">Muraena anguilla</name>
    <dbReference type="NCBI Taxonomy" id="7936"/>
    <lineage>
        <taxon>Eukaryota</taxon>
        <taxon>Metazoa</taxon>
        <taxon>Chordata</taxon>
        <taxon>Craniata</taxon>
        <taxon>Vertebrata</taxon>
        <taxon>Euteleostomi</taxon>
        <taxon>Actinopterygii</taxon>
        <taxon>Neopterygii</taxon>
        <taxon>Teleostei</taxon>
        <taxon>Anguilliformes</taxon>
        <taxon>Anguillidae</taxon>
        <taxon>Anguilla</taxon>
    </lineage>
</organism>
<reference evidence="1" key="2">
    <citation type="journal article" date="2015" name="Fish Shellfish Immunol.">
        <title>Early steps in the European eel (Anguilla anguilla)-Vibrio vulnificus interaction in the gills: Role of the RtxA13 toxin.</title>
        <authorList>
            <person name="Callol A."/>
            <person name="Pajuelo D."/>
            <person name="Ebbesson L."/>
            <person name="Teles M."/>
            <person name="MacKenzie S."/>
            <person name="Amaro C."/>
        </authorList>
    </citation>
    <scope>NUCLEOTIDE SEQUENCE</scope>
</reference>
<protein>
    <submittedName>
        <fullName evidence="1">Uncharacterized protein</fullName>
    </submittedName>
</protein>
<name>A0A0E9QDX8_ANGAN</name>
<accession>A0A0E9QDX8</accession>
<sequence length="25" mass="2868">MMGNIFQLGATSYSTCNLRLLYSRK</sequence>
<reference evidence="1" key="1">
    <citation type="submission" date="2014-11" db="EMBL/GenBank/DDBJ databases">
        <authorList>
            <person name="Amaro Gonzalez C."/>
        </authorList>
    </citation>
    <scope>NUCLEOTIDE SEQUENCE</scope>
</reference>
<dbReference type="EMBL" id="GBXM01094042">
    <property type="protein sequence ID" value="JAH14535.1"/>
    <property type="molecule type" value="Transcribed_RNA"/>
</dbReference>
<evidence type="ECO:0000313" key="1">
    <source>
        <dbReference type="EMBL" id="JAH14535.1"/>
    </source>
</evidence>